<evidence type="ECO:0000259" key="7">
    <source>
        <dbReference type="Pfam" id="PF04542"/>
    </source>
</evidence>
<comment type="similarity">
    <text evidence="1">Belongs to the sigma-70 factor family. ECF subfamily.</text>
</comment>
<dbReference type="CDD" id="cd06171">
    <property type="entry name" value="Sigma70_r4"/>
    <property type="match status" value="1"/>
</dbReference>
<feature type="domain" description="RNA polymerase sigma-70 region 2" evidence="7">
    <location>
        <begin position="31"/>
        <end position="97"/>
    </location>
</feature>
<dbReference type="NCBIfam" id="TIGR02937">
    <property type="entry name" value="sigma70-ECF"/>
    <property type="match status" value="1"/>
</dbReference>
<dbReference type="SUPFAM" id="SSF88946">
    <property type="entry name" value="Sigma2 domain of RNA polymerase sigma factors"/>
    <property type="match status" value="1"/>
</dbReference>
<dbReference type="PANTHER" id="PTHR43133">
    <property type="entry name" value="RNA POLYMERASE ECF-TYPE SIGMA FACTO"/>
    <property type="match status" value="1"/>
</dbReference>
<protein>
    <submittedName>
        <fullName evidence="9">Sigma-70 family RNA polymerase sigma factor</fullName>
    </submittedName>
</protein>
<keyword evidence="10" id="KW-1185">Reference proteome</keyword>
<dbReference type="AlphaFoldDB" id="A0A6N9UG42"/>
<accession>A0A6N9UG42</accession>
<evidence type="ECO:0000313" key="9">
    <source>
        <dbReference type="EMBL" id="NEB15083.1"/>
    </source>
</evidence>
<dbReference type="PANTHER" id="PTHR43133:SF52">
    <property type="entry name" value="ECF RNA POLYMERASE SIGMA FACTOR SIGL"/>
    <property type="match status" value="1"/>
</dbReference>
<dbReference type="InterPro" id="IPR007630">
    <property type="entry name" value="RNA_pol_sigma70_r4"/>
</dbReference>
<dbReference type="InterPro" id="IPR036388">
    <property type="entry name" value="WH-like_DNA-bd_sf"/>
</dbReference>
<dbReference type="Proteomes" id="UP000469545">
    <property type="component" value="Unassembled WGS sequence"/>
</dbReference>
<feature type="region of interest" description="Disordered" evidence="6">
    <location>
        <begin position="1"/>
        <end position="24"/>
    </location>
</feature>
<dbReference type="Gene3D" id="1.10.10.10">
    <property type="entry name" value="Winged helix-like DNA-binding domain superfamily/Winged helix DNA-binding domain"/>
    <property type="match status" value="1"/>
</dbReference>
<dbReference type="InterPro" id="IPR013324">
    <property type="entry name" value="RNA_pol_sigma_r3/r4-like"/>
</dbReference>
<evidence type="ECO:0000256" key="2">
    <source>
        <dbReference type="ARBA" id="ARBA00023015"/>
    </source>
</evidence>
<dbReference type="InterPro" id="IPR039425">
    <property type="entry name" value="RNA_pol_sigma-70-like"/>
</dbReference>
<sequence>MHGITEAGIRPARPRRPTPDADRDGFVRGVYDEYGPSLLRYAARLLEGDSHKAADVLQETAARAWTHADVFRGHDQHLRRWLFTVVRNLVTDHHRAAGLRPLKLVPAEELDAVWERPDHELTLHVVHNAVLDLNEQQRTVIGLVYYLEYTVDQAAEYLGIPSGTVKSRAFYAIRALRKALEDQGVLDV</sequence>
<dbReference type="GO" id="GO:0016987">
    <property type="term" value="F:sigma factor activity"/>
    <property type="evidence" value="ECO:0007669"/>
    <property type="project" value="UniProtKB-KW"/>
</dbReference>
<evidence type="ECO:0000256" key="4">
    <source>
        <dbReference type="ARBA" id="ARBA00023125"/>
    </source>
</evidence>
<keyword evidence="2" id="KW-0805">Transcription regulation</keyword>
<dbReference type="GO" id="GO:0003677">
    <property type="term" value="F:DNA binding"/>
    <property type="evidence" value="ECO:0007669"/>
    <property type="project" value="UniProtKB-KW"/>
</dbReference>
<proteinExistence type="inferred from homology"/>
<dbReference type="Pfam" id="PF04545">
    <property type="entry name" value="Sigma70_r4"/>
    <property type="match status" value="1"/>
</dbReference>
<evidence type="ECO:0000256" key="1">
    <source>
        <dbReference type="ARBA" id="ARBA00010641"/>
    </source>
</evidence>
<evidence type="ECO:0000256" key="5">
    <source>
        <dbReference type="ARBA" id="ARBA00023163"/>
    </source>
</evidence>
<dbReference type="GO" id="GO:0006352">
    <property type="term" value="P:DNA-templated transcription initiation"/>
    <property type="evidence" value="ECO:0007669"/>
    <property type="project" value="InterPro"/>
</dbReference>
<dbReference type="EMBL" id="JAAGMB010000005">
    <property type="protein sequence ID" value="NEB15083.1"/>
    <property type="molecule type" value="Genomic_DNA"/>
</dbReference>
<dbReference type="InterPro" id="IPR013325">
    <property type="entry name" value="RNA_pol_sigma_r2"/>
</dbReference>
<dbReference type="SUPFAM" id="SSF88659">
    <property type="entry name" value="Sigma3 and sigma4 domains of RNA polymerase sigma factors"/>
    <property type="match status" value="1"/>
</dbReference>
<dbReference type="RefSeq" id="WP_164138164.1">
    <property type="nucleotide sequence ID" value="NZ_JAAGMB010000005.1"/>
</dbReference>
<feature type="domain" description="RNA polymerase sigma-70 region 4" evidence="8">
    <location>
        <begin position="132"/>
        <end position="178"/>
    </location>
</feature>
<evidence type="ECO:0000256" key="3">
    <source>
        <dbReference type="ARBA" id="ARBA00023082"/>
    </source>
</evidence>
<evidence type="ECO:0000313" key="10">
    <source>
        <dbReference type="Proteomes" id="UP000469545"/>
    </source>
</evidence>
<keyword evidence="5" id="KW-0804">Transcription</keyword>
<dbReference type="InterPro" id="IPR007627">
    <property type="entry name" value="RNA_pol_sigma70_r2"/>
</dbReference>
<organism evidence="9 10">
    <name type="scientific">Streptomyces coelicoflavus</name>
    <dbReference type="NCBI Taxonomy" id="285562"/>
    <lineage>
        <taxon>Bacteria</taxon>
        <taxon>Bacillati</taxon>
        <taxon>Actinomycetota</taxon>
        <taxon>Actinomycetes</taxon>
        <taxon>Kitasatosporales</taxon>
        <taxon>Streptomycetaceae</taxon>
        <taxon>Streptomyces</taxon>
    </lineage>
</organism>
<dbReference type="Gene3D" id="1.10.1740.10">
    <property type="match status" value="1"/>
</dbReference>
<comment type="caution">
    <text evidence="9">The sequence shown here is derived from an EMBL/GenBank/DDBJ whole genome shotgun (WGS) entry which is preliminary data.</text>
</comment>
<name>A0A6N9UG42_9ACTN</name>
<reference evidence="9 10" key="1">
    <citation type="submission" date="2020-01" db="EMBL/GenBank/DDBJ databases">
        <title>Insect and environment-associated Actinomycetes.</title>
        <authorList>
            <person name="Currrie C."/>
            <person name="Chevrette M."/>
            <person name="Carlson C."/>
            <person name="Stubbendieck R."/>
            <person name="Wendt-Pienkowski E."/>
        </authorList>
    </citation>
    <scope>NUCLEOTIDE SEQUENCE [LARGE SCALE GENOMIC DNA]</scope>
    <source>
        <strain evidence="9 10">SID14172</strain>
    </source>
</reference>
<dbReference type="Pfam" id="PF04542">
    <property type="entry name" value="Sigma70_r2"/>
    <property type="match status" value="1"/>
</dbReference>
<evidence type="ECO:0000256" key="6">
    <source>
        <dbReference type="SAM" id="MobiDB-lite"/>
    </source>
</evidence>
<dbReference type="InterPro" id="IPR014284">
    <property type="entry name" value="RNA_pol_sigma-70_dom"/>
</dbReference>
<keyword evidence="3" id="KW-0731">Sigma factor</keyword>
<evidence type="ECO:0000259" key="8">
    <source>
        <dbReference type="Pfam" id="PF04545"/>
    </source>
</evidence>
<keyword evidence="4" id="KW-0238">DNA-binding</keyword>
<gene>
    <name evidence="9" type="ORF">G3I46_00885</name>
</gene>